<feature type="region of interest" description="Disordered" evidence="1">
    <location>
        <begin position="105"/>
        <end position="138"/>
    </location>
</feature>
<name>A0A7Y4JWN1_9BACT</name>
<proteinExistence type="predicted"/>
<feature type="region of interest" description="Disordered" evidence="1">
    <location>
        <begin position="383"/>
        <end position="403"/>
    </location>
</feature>
<gene>
    <name evidence="2" type="ORF">HNS30_25810</name>
</gene>
<feature type="region of interest" description="Disordered" evidence="1">
    <location>
        <begin position="1"/>
        <end position="25"/>
    </location>
</feature>
<dbReference type="RefSeq" id="WP_171419157.1">
    <property type="nucleotide sequence ID" value="NZ_JABFJW010000233.1"/>
</dbReference>
<feature type="region of interest" description="Disordered" evidence="1">
    <location>
        <begin position="317"/>
        <end position="349"/>
    </location>
</feature>
<feature type="compositionally biased region" description="Low complexity" evidence="1">
    <location>
        <begin position="107"/>
        <end position="116"/>
    </location>
</feature>
<reference evidence="2 3" key="1">
    <citation type="submission" date="2020-05" db="EMBL/GenBank/DDBJ databases">
        <authorList>
            <person name="Whitworth D."/>
        </authorList>
    </citation>
    <scope>NUCLEOTIDE SEQUENCE [LARGE SCALE GENOMIC DNA]</scope>
    <source>
        <strain evidence="2 3">CA046A</strain>
    </source>
</reference>
<sequence>MSELLTGDVSSRAQVGGSDFSRDPETFDAELDACLERALTAPSEDTDIVPESFATGPLRTLLDLASTEESWMQSLPPPSNDNAEPELTLSAEAANFVIPEWLRAEESPASASQEPSCGAVTSWDPAAPPPAWATPGSPAAAYAPQPWMPYAPEAPEPPPPAIADASTRILGMSPMSFVSAVAMGALAAGLLVVAGLRLTSKDDPHAAQPAPQAQAVLGTVAGAPQRTVGATAAQVAPGMQGVAAAQQGASAAQAGAPGTQGNTGASYFAGAQGFYGVPGTQAAPDFQQSLAGGVNTPSLTDAQRAAQALTPNTPVLAGPASAGLTTGLHTLAPDPTPSTQPAPVTKKKAPVAQRAATLEAPEDTGEVRELSFGGEISEEELAQARQAAAEAEAEEAAQPESEIDEDFARELGFTDEAEASAPKQAQEKTVYIPPAPTSEREQLTPADVTNVVVTNQPAIATCVQNFKAGTALENGGRFQVRWSVDTSGTVSGVAMETEALKGSPLAGCIEDQVRGWKFPVHRVAMNAPVRFPFVF</sequence>
<comment type="caution">
    <text evidence="2">The sequence shown here is derived from an EMBL/GenBank/DDBJ whole genome shotgun (WGS) entry which is preliminary data.</text>
</comment>
<feature type="compositionally biased region" description="Acidic residues" evidence="1">
    <location>
        <begin position="391"/>
        <end position="403"/>
    </location>
</feature>
<evidence type="ECO:0000313" key="3">
    <source>
        <dbReference type="Proteomes" id="UP000528460"/>
    </source>
</evidence>
<evidence type="ECO:0000256" key="1">
    <source>
        <dbReference type="SAM" id="MobiDB-lite"/>
    </source>
</evidence>
<dbReference type="EMBL" id="JABFJW010000233">
    <property type="protein sequence ID" value="NOK12464.1"/>
    <property type="molecule type" value="Genomic_DNA"/>
</dbReference>
<dbReference type="NCBIfam" id="NF033768">
    <property type="entry name" value="myxo_SS_tail"/>
    <property type="match status" value="1"/>
</dbReference>
<dbReference type="InterPro" id="IPR049806">
    <property type="entry name" value="MasK-like_C"/>
</dbReference>
<dbReference type="Proteomes" id="UP000528460">
    <property type="component" value="Unassembled WGS sequence"/>
</dbReference>
<accession>A0A7Y4JWN1</accession>
<evidence type="ECO:0000313" key="2">
    <source>
        <dbReference type="EMBL" id="NOK12464.1"/>
    </source>
</evidence>
<protein>
    <submittedName>
        <fullName evidence="2">AgmX/PglI C-terminal domain-containing protein</fullName>
    </submittedName>
</protein>
<dbReference type="AlphaFoldDB" id="A0A7Y4JWN1"/>
<organism evidence="2 3">
    <name type="scientific">Corallococcus exercitus</name>
    <dbReference type="NCBI Taxonomy" id="2316736"/>
    <lineage>
        <taxon>Bacteria</taxon>
        <taxon>Pseudomonadati</taxon>
        <taxon>Myxococcota</taxon>
        <taxon>Myxococcia</taxon>
        <taxon>Myxococcales</taxon>
        <taxon>Cystobacterineae</taxon>
        <taxon>Myxococcaceae</taxon>
        <taxon>Corallococcus</taxon>
    </lineage>
</organism>